<evidence type="ECO:0000313" key="2">
    <source>
        <dbReference type="Proteomes" id="UP000722485"/>
    </source>
</evidence>
<dbReference type="Proteomes" id="UP000722485">
    <property type="component" value="Unassembled WGS sequence"/>
</dbReference>
<proteinExistence type="predicted"/>
<dbReference type="InterPro" id="IPR006175">
    <property type="entry name" value="YjgF/YER057c/UK114"/>
</dbReference>
<dbReference type="EMBL" id="JAANBB010000018">
    <property type="protein sequence ID" value="KAF7555664.1"/>
    <property type="molecule type" value="Genomic_DNA"/>
</dbReference>
<accession>A0A9P5HF01</accession>
<dbReference type="SUPFAM" id="SSF55298">
    <property type="entry name" value="YjgF-like"/>
    <property type="match status" value="1"/>
</dbReference>
<gene>
    <name evidence="1" type="ORF">G7Z17_g1964</name>
</gene>
<comment type="caution">
    <text evidence="1">The sequence shown here is derived from an EMBL/GenBank/DDBJ whole genome shotgun (WGS) entry which is preliminary data.</text>
</comment>
<keyword evidence="2" id="KW-1185">Reference proteome</keyword>
<name>A0A9P5HF01_9HYPO</name>
<evidence type="ECO:0000313" key="1">
    <source>
        <dbReference type="EMBL" id="KAF7555664.1"/>
    </source>
</evidence>
<sequence length="146" mass="15705">MSESKLTAHGLKFVNWVGGEAAAESFGISHAVIIPPNVQTVTVGGQLGIKDDGTVPENLEEEVTEAFDHVTRTLRAAGLGEDAWEYVYEVQTFEVAKDGKGISETVIPIARKLLKNTKPVWTGVEVAALVFPGLHIEITVKALIPK</sequence>
<dbReference type="AlphaFoldDB" id="A0A9P5HF01"/>
<organism evidence="1 2">
    <name type="scientific">Cylindrodendrum hubeiense</name>
    <dbReference type="NCBI Taxonomy" id="595255"/>
    <lineage>
        <taxon>Eukaryota</taxon>
        <taxon>Fungi</taxon>
        <taxon>Dikarya</taxon>
        <taxon>Ascomycota</taxon>
        <taxon>Pezizomycotina</taxon>
        <taxon>Sordariomycetes</taxon>
        <taxon>Hypocreomycetidae</taxon>
        <taxon>Hypocreales</taxon>
        <taxon>Nectriaceae</taxon>
        <taxon>Cylindrodendrum</taxon>
    </lineage>
</organism>
<dbReference type="Gene3D" id="3.30.1330.40">
    <property type="entry name" value="RutC-like"/>
    <property type="match status" value="1"/>
</dbReference>
<dbReference type="OrthoDB" id="309640at2759"/>
<protein>
    <submittedName>
        <fullName evidence="1">Uncharacterized protein</fullName>
    </submittedName>
</protein>
<dbReference type="InterPro" id="IPR035959">
    <property type="entry name" value="RutC-like_sf"/>
</dbReference>
<dbReference type="Pfam" id="PF01042">
    <property type="entry name" value="Ribonuc_L-PSP"/>
    <property type="match status" value="1"/>
</dbReference>
<reference evidence="1" key="1">
    <citation type="submission" date="2020-03" db="EMBL/GenBank/DDBJ databases">
        <title>Draft Genome Sequence of Cylindrodendrum hubeiense.</title>
        <authorList>
            <person name="Buettner E."/>
            <person name="Kellner H."/>
        </authorList>
    </citation>
    <scope>NUCLEOTIDE SEQUENCE</scope>
    <source>
        <strain evidence="1">IHI 201604</strain>
    </source>
</reference>